<reference evidence="2 3" key="1">
    <citation type="submission" date="2020-04" db="EMBL/GenBank/DDBJ databases">
        <title>Chromosome-level genome assembly of a cyprinid fish Onychostoma macrolepis by integration of Nanopore Sequencing, Bionano and Hi-C technology.</title>
        <authorList>
            <person name="Wang D."/>
        </authorList>
    </citation>
    <scope>NUCLEOTIDE SEQUENCE [LARGE SCALE GENOMIC DNA]</scope>
    <source>
        <strain evidence="2">SWU-2019</strain>
        <tissue evidence="2">Muscle</tissue>
    </source>
</reference>
<evidence type="ECO:0000313" key="3">
    <source>
        <dbReference type="Proteomes" id="UP000579812"/>
    </source>
</evidence>
<dbReference type="Proteomes" id="UP000579812">
    <property type="component" value="Unassembled WGS sequence"/>
</dbReference>
<dbReference type="EMBL" id="JAAMOB010000013">
    <property type="protein sequence ID" value="KAF4106177.1"/>
    <property type="molecule type" value="Genomic_DNA"/>
</dbReference>
<feature type="region of interest" description="Disordered" evidence="1">
    <location>
        <begin position="1"/>
        <end position="56"/>
    </location>
</feature>
<organism evidence="2 3">
    <name type="scientific">Onychostoma macrolepis</name>
    <dbReference type="NCBI Taxonomy" id="369639"/>
    <lineage>
        <taxon>Eukaryota</taxon>
        <taxon>Metazoa</taxon>
        <taxon>Chordata</taxon>
        <taxon>Craniata</taxon>
        <taxon>Vertebrata</taxon>
        <taxon>Euteleostomi</taxon>
        <taxon>Actinopterygii</taxon>
        <taxon>Neopterygii</taxon>
        <taxon>Teleostei</taxon>
        <taxon>Ostariophysi</taxon>
        <taxon>Cypriniformes</taxon>
        <taxon>Cyprinidae</taxon>
        <taxon>Acrossocheilinae</taxon>
        <taxon>Onychostoma</taxon>
    </lineage>
</organism>
<evidence type="ECO:0000313" key="2">
    <source>
        <dbReference type="EMBL" id="KAF4106177.1"/>
    </source>
</evidence>
<gene>
    <name evidence="2" type="ORF">G5714_013839</name>
</gene>
<keyword evidence="3" id="KW-1185">Reference proteome</keyword>
<proteinExistence type="predicted"/>
<protein>
    <submittedName>
        <fullName evidence="2">Uncharacterized protein</fullName>
    </submittedName>
</protein>
<accession>A0A7J6CFU8</accession>
<comment type="caution">
    <text evidence="2">The sequence shown here is derived from an EMBL/GenBank/DDBJ whole genome shotgun (WGS) entry which is preliminary data.</text>
</comment>
<dbReference type="AlphaFoldDB" id="A0A7J6CFU8"/>
<sequence>MKSDESIGPPQHFSSVHLKKSEAEPSCVSMRSDASMDSPLNFKSDDTRSNLQHRSVTKPVCEKYDQPVNQPQDSMYPGVSHEVLNTFRSNLLKKFGRLTTVPPIREEPQFLQAHNKR</sequence>
<name>A0A7J6CFU8_9TELE</name>
<evidence type="ECO:0000256" key="1">
    <source>
        <dbReference type="SAM" id="MobiDB-lite"/>
    </source>
</evidence>